<evidence type="ECO:0000313" key="1">
    <source>
        <dbReference type="EMBL" id="PHH62900.1"/>
    </source>
</evidence>
<sequence length="154" mass="17193">MASSSGQQPIDKYPFGPDFINISKTFGDLSMMFARVANLPAVDEGQCILQALDRVMTRLEDLGRQQQQVVTRLDDYKRVVQQVVTRLDVSSFTGCCGDFSAHHHHYHPHHHHRVKIGGNTTHVAGRASDSIEAWCPAQDPKTFPIRPITKGICV</sequence>
<gene>
    <name evidence="1" type="ORF">CDD81_6618</name>
</gene>
<accession>A0A2C5Y646</accession>
<dbReference type="Proteomes" id="UP000226192">
    <property type="component" value="Unassembled WGS sequence"/>
</dbReference>
<evidence type="ECO:0000313" key="2">
    <source>
        <dbReference type="Proteomes" id="UP000226192"/>
    </source>
</evidence>
<dbReference type="AlphaFoldDB" id="A0A2C5Y646"/>
<dbReference type="EMBL" id="NJET01000061">
    <property type="protein sequence ID" value="PHH62900.1"/>
    <property type="molecule type" value="Genomic_DNA"/>
</dbReference>
<protein>
    <submittedName>
        <fullName evidence="1">Uncharacterized protein</fullName>
    </submittedName>
</protein>
<reference evidence="1 2" key="1">
    <citation type="submission" date="2017-06" db="EMBL/GenBank/DDBJ databases">
        <title>Ant-infecting Ophiocordyceps genomes reveal a high diversity of potential behavioral manipulation genes and a possible major role for enterotoxins.</title>
        <authorList>
            <person name="De Bekker C."/>
            <person name="Evans H.C."/>
            <person name="Brachmann A."/>
            <person name="Hughes D.P."/>
        </authorList>
    </citation>
    <scope>NUCLEOTIDE SEQUENCE [LARGE SCALE GENOMIC DNA]</scope>
    <source>
        <strain evidence="1 2">Map64</strain>
    </source>
</reference>
<organism evidence="1 2">
    <name type="scientific">Ophiocordyceps australis</name>
    <dbReference type="NCBI Taxonomy" id="1399860"/>
    <lineage>
        <taxon>Eukaryota</taxon>
        <taxon>Fungi</taxon>
        <taxon>Dikarya</taxon>
        <taxon>Ascomycota</taxon>
        <taxon>Pezizomycotina</taxon>
        <taxon>Sordariomycetes</taxon>
        <taxon>Hypocreomycetidae</taxon>
        <taxon>Hypocreales</taxon>
        <taxon>Ophiocordycipitaceae</taxon>
        <taxon>Ophiocordyceps</taxon>
    </lineage>
</organism>
<dbReference type="OrthoDB" id="4961484at2759"/>
<name>A0A2C5Y646_9HYPO</name>
<comment type="caution">
    <text evidence="1">The sequence shown here is derived from an EMBL/GenBank/DDBJ whole genome shotgun (WGS) entry which is preliminary data.</text>
</comment>
<keyword evidence="2" id="KW-1185">Reference proteome</keyword>
<proteinExistence type="predicted"/>